<dbReference type="InterPro" id="IPR058248">
    <property type="entry name" value="Lxx211020-like"/>
</dbReference>
<dbReference type="KEGG" id="phr:C6569_21380"/>
<dbReference type="PANTHER" id="PTHR36302">
    <property type="entry name" value="BLR7088 PROTEIN"/>
    <property type="match status" value="1"/>
</dbReference>
<organism evidence="1 2">
    <name type="scientific">Phreatobacter cathodiphilus</name>
    <dbReference type="NCBI Taxonomy" id="1868589"/>
    <lineage>
        <taxon>Bacteria</taxon>
        <taxon>Pseudomonadati</taxon>
        <taxon>Pseudomonadota</taxon>
        <taxon>Alphaproteobacteria</taxon>
        <taxon>Hyphomicrobiales</taxon>
        <taxon>Phreatobacteraceae</taxon>
        <taxon>Phreatobacter</taxon>
    </lineage>
</organism>
<name>A0A2S0NGT5_9HYPH</name>
<dbReference type="EMBL" id="CP027668">
    <property type="protein sequence ID" value="AVO47390.1"/>
    <property type="molecule type" value="Genomic_DNA"/>
</dbReference>
<dbReference type="OrthoDB" id="9796962at2"/>
<reference evidence="1 2" key="1">
    <citation type="submission" date="2018-03" db="EMBL/GenBank/DDBJ databases">
        <title>Genome sequencing of Phreatobacter sp.</title>
        <authorList>
            <person name="Kim S.-J."/>
            <person name="Heo J."/>
            <person name="Kwon S.-W."/>
        </authorList>
    </citation>
    <scope>NUCLEOTIDE SEQUENCE [LARGE SCALE GENOMIC DNA]</scope>
    <source>
        <strain evidence="1 2">S-12</strain>
    </source>
</reference>
<dbReference type="InterPro" id="IPR036182">
    <property type="entry name" value="PCuAC_sf"/>
</dbReference>
<dbReference type="RefSeq" id="WP_106750760.1">
    <property type="nucleotide sequence ID" value="NZ_CP027668.1"/>
</dbReference>
<protein>
    <recommendedName>
        <fullName evidence="3">Copper chaperone PCu(A)C</fullName>
    </recommendedName>
</protein>
<dbReference type="Proteomes" id="UP000237889">
    <property type="component" value="Chromosome"/>
</dbReference>
<evidence type="ECO:0008006" key="3">
    <source>
        <dbReference type="Google" id="ProtNLM"/>
    </source>
</evidence>
<dbReference type="SUPFAM" id="SSF110087">
    <property type="entry name" value="DR1885-like metal-binding protein"/>
    <property type="match status" value="1"/>
</dbReference>
<keyword evidence="2" id="KW-1185">Reference proteome</keyword>
<dbReference type="Gene3D" id="2.60.40.1890">
    <property type="entry name" value="PCu(A)C copper chaperone"/>
    <property type="match status" value="1"/>
</dbReference>
<sequence length="144" mass="15866">MSGFNRRTVLALPAALAAGEAFAHSYRHGDLMIGHAWCLPSEAPTTRAFMPLAVVQDRPDVLISARSPAAEAVHFVPVAGQPPAARWDIVPRRPIGMRVDGPHILLTALTRPLKVRDRFPLTLVFERNGPKEVEVWVERSPYSS</sequence>
<dbReference type="AlphaFoldDB" id="A0A2S0NGT5"/>
<proteinExistence type="predicted"/>
<evidence type="ECO:0000313" key="1">
    <source>
        <dbReference type="EMBL" id="AVO47390.1"/>
    </source>
</evidence>
<accession>A0A2S0NGT5</accession>
<evidence type="ECO:0000313" key="2">
    <source>
        <dbReference type="Proteomes" id="UP000237889"/>
    </source>
</evidence>
<dbReference type="InterPro" id="IPR007410">
    <property type="entry name" value="LpqE-like"/>
</dbReference>
<gene>
    <name evidence="1" type="ORF">C6569_21380</name>
</gene>
<dbReference type="PANTHER" id="PTHR36302:SF1">
    <property type="entry name" value="COPPER CHAPERONE PCU(A)C"/>
    <property type="match status" value="1"/>
</dbReference>
<dbReference type="Pfam" id="PF04314">
    <property type="entry name" value="PCuAC"/>
    <property type="match status" value="1"/>
</dbReference>